<protein>
    <recommendedName>
        <fullName evidence="4">Lipoprotein</fullName>
    </recommendedName>
</protein>
<gene>
    <name evidence="2" type="ORF">F0U60_37515</name>
</gene>
<reference evidence="2 3" key="1">
    <citation type="submission" date="2019-08" db="EMBL/GenBank/DDBJ databases">
        <title>Archangium and Cystobacter genomes.</title>
        <authorList>
            <person name="Chen I.-C.K."/>
            <person name="Wielgoss S."/>
        </authorList>
    </citation>
    <scope>NUCLEOTIDE SEQUENCE [LARGE SCALE GENOMIC DNA]</scope>
    <source>
        <strain evidence="2 3">Cbm 6</strain>
    </source>
</reference>
<dbReference type="Proteomes" id="UP001611383">
    <property type="component" value="Chromosome"/>
</dbReference>
<evidence type="ECO:0008006" key="4">
    <source>
        <dbReference type="Google" id="ProtNLM"/>
    </source>
</evidence>
<dbReference type="RefSeq" id="WP_395806860.1">
    <property type="nucleotide sequence ID" value="NZ_CP043494.1"/>
</dbReference>
<proteinExistence type="predicted"/>
<sequence length="184" mass="19710">MQSLKTLLRAVAVAALVVGTAALAESPAPYTSSTKLGFKQERIQRDLYHAAQRLVDEAKRVISFTPAEEECAKITAAQRFLEETKKALEGNIFGPDTTLAGHEEASKRLKSMNDEWCKGQGGGAGATKIAKSLGRVRSIVRPFIQERFDELKEIGKGRSPTPAEAAAIAAAAIGLLVTSPAWAF</sequence>
<keyword evidence="1" id="KW-0732">Signal</keyword>
<keyword evidence="3" id="KW-1185">Reference proteome</keyword>
<feature type="signal peptide" evidence="1">
    <location>
        <begin position="1"/>
        <end position="24"/>
    </location>
</feature>
<name>A0ABY9X1F8_9BACT</name>
<dbReference type="EMBL" id="CP043494">
    <property type="protein sequence ID" value="WNG49184.1"/>
    <property type="molecule type" value="Genomic_DNA"/>
</dbReference>
<evidence type="ECO:0000313" key="3">
    <source>
        <dbReference type="Proteomes" id="UP001611383"/>
    </source>
</evidence>
<accession>A0ABY9X1F8</accession>
<feature type="chain" id="PRO_5045112349" description="Lipoprotein" evidence="1">
    <location>
        <begin position="25"/>
        <end position="184"/>
    </location>
</feature>
<evidence type="ECO:0000256" key="1">
    <source>
        <dbReference type="SAM" id="SignalP"/>
    </source>
</evidence>
<evidence type="ECO:0000313" key="2">
    <source>
        <dbReference type="EMBL" id="WNG49184.1"/>
    </source>
</evidence>
<organism evidence="2 3">
    <name type="scientific">Archangium minus</name>
    <dbReference type="NCBI Taxonomy" id="83450"/>
    <lineage>
        <taxon>Bacteria</taxon>
        <taxon>Pseudomonadati</taxon>
        <taxon>Myxococcota</taxon>
        <taxon>Myxococcia</taxon>
        <taxon>Myxococcales</taxon>
        <taxon>Cystobacterineae</taxon>
        <taxon>Archangiaceae</taxon>
        <taxon>Archangium</taxon>
    </lineage>
</organism>